<feature type="compositionally biased region" description="Low complexity" evidence="1">
    <location>
        <begin position="208"/>
        <end position="220"/>
    </location>
</feature>
<feature type="region of interest" description="Disordered" evidence="1">
    <location>
        <begin position="88"/>
        <end position="164"/>
    </location>
</feature>
<proteinExistence type="predicted"/>
<dbReference type="AlphaFoldDB" id="A0AAD6RYU6"/>
<keyword evidence="3" id="KW-1185">Reference proteome</keyword>
<feature type="region of interest" description="Disordered" evidence="1">
    <location>
        <begin position="340"/>
        <end position="414"/>
    </location>
</feature>
<feature type="compositionally biased region" description="Low complexity" evidence="1">
    <location>
        <begin position="152"/>
        <end position="164"/>
    </location>
</feature>
<feature type="compositionally biased region" description="Acidic residues" evidence="1">
    <location>
        <begin position="405"/>
        <end position="414"/>
    </location>
</feature>
<organism evidence="2 3">
    <name type="scientific">Mycena alexandri</name>
    <dbReference type="NCBI Taxonomy" id="1745969"/>
    <lineage>
        <taxon>Eukaryota</taxon>
        <taxon>Fungi</taxon>
        <taxon>Dikarya</taxon>
        <taxon>Basidiomycota</taxon>
        <taxon>Agaricomycotina</taxon>
        <taxon>Agaricomycetes</taxon>
        <taxon>Agaricomycetidae</taxon>
        <taxon>Agaricales</taxon>
        <taxon>Marasmiineae</taxon>
        <taxon>Mycenaceae</taxon>
        <taxon>Mycena</taxon>
    </lineage>
</organism>
<sequence>MNTKPRQTGRGGPRGTKNLPPAPDNKENIDTQILRLEQLEQKFNVEGSNTLDIVYARQENDQHHATIQAQAAELERLKEIVASFHASEGALGPNITPSGSAAAGSTQDAPKKDKARKHSAAANVDDMALDERASKGQIGAESQPSGKKGKAPKPSAPTNVDDMAIDAPDGAAAVAGTGADDEGVSDTTAALARENAELKRLLAAAQAGPVGGPAEEGPAPGSIPRPKGSAGSDFNIQDAMGLGHGRKNRKNYKSIMRSCRDLVLQARIDWERPWAEVSAATKSKAFAVAEERHPILARFFNSWATEELMKQSVKNKRNRAYKHDGLEVPEKYAYLKANAAKRNPTAPRGRQAKLGRVDVARKRAEKKKKVATSSIKTKKDAKGKGKAVAPESDEDDVEMKQYAPSEEDESDCTY</sequence>
<accession>A0AAD6RYU6</accession>
<feature type="region of interest" description="Disordered" evidence="1">
    <location>
        <begin position="208"/>
        <end position="231"/>
    </location>
</feature>
<feature type="region of interest" description="Disordered" evidence="1">
    <location>
        <begin position="1"/>
        <end position="28"/>
    </location>
</feature>
<feature type="compositionally biased region" description="Polar residues" evidence="1">
    <location>
        <begin position="95"/>
        <end position="108"/>
    </location>
</feature>
<evidence type="ECO:0000313" key="3">
    <source>
        <dbReference type="Proteomes" id="UP001218188"/>
    </source>
</evidence>
<protein>
    <submittedName>
        <fullName evidence="2">Uncharacterized protein</fullName>
    </submittedName>
</protein>
<dbReference type="EMBL" id="JARJCM010000429">
    <property type="protein sequence ID" value="KAJ7017126.1"/>
    <property type="molecule type" value="Genomic_DNA"/>
</dbReference>
<comment type="caution">
    <text evidence="2">The sequence shown here is derived from an EMBL/GenBank/DDBJ whole genome shotgun (WGS) entry which is preliminary data.</text>
</comment>
<name>A0AAD6RYU6_9AGAR</name>
<dbReference type="Proteomes" id="UP001218188">
    <property type="component" value="Unassembled WGS sequence"/>
</dbReference>
<reference evidence="2" key="1">
    <citation type="submission" date="2023-03" db="EMBL/GenBank/DDBJ databases">
        <title>Massive genome expansion in bonnet fungi (Mycena s.s.) driven by repeated elements and novel gene families across ecological guilds.</title>
        <authorList>
            <consortium name="Lawrence Berkeley National Laboratory"/>
            <person name="Harder C.B."/>
            <person name="Miyauchi S."/>
            <person name="Viragh M."/>
            <person name="Kuo A."/>
            <person name="Thoen E."/>
            <person name="Andreopoulos B."/>
            <person name="Lu D."/>
            <person name="Skrede I."/>
            <person name="Drula E."/>
            <person name="Henrissat B."/>
            <person name="Morin E."/>
            <person name="Kohler A."/>
            <person name="Barry K."/>
            <person name="LaButti K."/>
            <person name="Morin E."/>
            <person name="Salamov A."/>
            <person name="Lipzen A."/>
            <person name="Mereny Z."/>
            <person name="Hegedus B."/>
            <person name="Baldrian P."/>
            <person name="Stursova M."/>
            <person name="Weitz H."/>
            <person name="Taylor A."/>
            <person name="Grigoriev I.V."/>
            <person name="Nagy L.G."/>
            <person name="Martin F."/>
            <person name="Kauserud H."/>
        </authorList>
    </citation>
    <scope>NUCLEOTIDE SEQUENCE</scope>
    <source>
        <strain evidence="2">CBHHK200</strain>
    </source>
</reference>
<evidence type="ECO:0000256" key="1">
    <source>
        <dbReference type="SAM" id="MobiDB-lite"/>
    </source>
</evidence>
<evidence type="ECO:0000313" key="2">
    <source>
        <dbReference type="EMBL" id="KAJ7017126.1"/>
    </source>
</evidence>
<gene>
    <name evidence="2" type="ORF">C8F04DRAFT_1200920</name>
</gene>